<dbReference type="InterPro" id="IPR021836">
    <property type="entry name" value="DUF3429"/>
</dbReference>
<accession>A0A5J6LE37</accession>
<dbReference type="RefSeq" id="WP_151055702.1">
    <property type="nucleotide sequence ID" value="NZ_CP044222.1"/>
</dbReference>
<feature type="transmembrane region" description="Helical" evidence="1">
    <location>
        <begin position="37"/>
        <end position="56"/>
    </location>
</feature>
<feature type="transmembrane region" description="Helical" evidence="1">
    <location>
        <begin position="7"/>
        <end position="25"/>
    </location>
</feature>
<dbReference type="Pfam" id="PF11911">
    <property type="entry name" value="DUF3429"/>
    <property type="match status" value="1"/>
</dbReference>
<organism evidence="2 3">
    <name type="scientific">Nitrincola iocasae</name>
    <dbReference type="NCBI Taxonomy" id="2614693"/>
    <lineage>
        <taxon>Bacteria</taxon>
        <taxon>Pseudomonadati</taxon>
        <taxon>Pseudomonadota</taxon>
        <taxon>Gammaproteobacteria</taxon>
        <taxon>Oceanospirillales</taxon>
        <taxon>Oceanospirillaceae</taxon>
        <taxon>Nitrincola</taxon>
    </lineage>
</organism>
<feature type="transmembrane region" description="Helical" evidence="1">
    <location>
        <begin position="65"/>
        <end position="98"/>
    </location>
</feature>
<reference evidence="2 3" key="1">
    <citation type="submission" date="2019-09" db="EMBL/GenBank/DDBJ databases">
        <title>Nitrincola iocasae sp. nov., a bacterium isolated from the sediment collected at a cold seep field in South China Sea.</title>
        <authorList>
            <person name="Zhang H."/>
            <person name="Wang H."/>
            <person name="Li C."/>
        </authorList>
    </citation>
    <scope>NUCLEOTIDE SEQUENCE [LARGE SCALE GENOMIC DNA]</scope>
    <source>
        <strain evidence="2 3">KXZD1103</strain>
    </source>
</reference>
<dbReference type="Proteomes" id="UP000325606">
    <property type="component" value="Chromosome"/>
</dbReference>
<sequence>MPLIRTLGYAGVLPFVGLAIATHFPDLIAYDVSRSLFMLYSCLILGFMAGVLWPVLFQTDKPSHFALIAVSFPVLSIISLALLPHLAVIIQTGLFLTLRLAESLYGIDQRYPPGYSSLRWQLTAIVCLAHILVLI</sequence>
<keyword evidence="3" id="KW-1185">Reference proteome</keyword>
<proteinExistence type="predicted"/>
<dbReference type="EMBL" id="CP044222">
    <property type="protein sequence ID" value="QEW06855.1"/>
    <property type="molecule type" value="Genomic_DNA"/>
</dbReference>
<keyword evidence="1" id="KW-0472">Membrane</keyword>
<protein>
    <submittedName>
        <fullName evidence="2">DUF3429 domain-containing protein</fullName>
    </submittedName>
</protein>
<dbReference type="KEGG" id="nik:F5I99_10250"/>
<evidence type="ECO:0000256" key="1">
    <source>
        <dbReference type="SAM" id="Phobius"/>
    </source>
</evidence>
<keyword evidence="1" id="KW-0812">Transmembrane</keyword>
<gene>
    <name evidence="2" type="ORF">F5I99_10250</name>
</gene>
<evidence type="ECO:0000313" key="3">
    <source>
        <dbReference type="Proteomes" id="UP000325606"/>
    </source>
</evidence>
<keyword evidence="1" id="KW-1133">Transmembrane helix</keyword>
<name>A0A5J6LE37_9GAMM</name>
<evidence type="ECO:0000313" key="2">
    <source>
        <dbReference type="EMBL" id="QEW06855.1"/>
    </source>
</evidence>
<dbReference type="AlphaFoldDB" id="A0A5J6LE37"/>